<dbReference type="AlphaFoldDB" id="W6MHF5"/>
<dbReference type="GO" id="GO:0016616">
    <property type="term" value="F:oxidoreductase activity, acting on the CH-OH group of donors, NAD or NADP as acceptor"/>
    <property type="evidence" value="ECO:0007669"/>
    <property type="project" value="UniProtKB-ARBA"/>
</dbReference>
<evidence type="ECO:0000256" key="1">
    <source>
        <dbReference type="ARBA" id="ARBA00006484"/>
    </source>
</evidence>
<dbReference type="OrthoDB" id="5325318at2759"/>
<dbReference type="PANTHER" id="PTHR43008:SF4">
    <property type="entry name" value="CHAIN DEHYDROGENASE, PUTATIVE (AFU_ORTHOLOGUE AFUA_4G08710)-RELATED"/>
    <property type="match status" value="1"/>
</dbReference>
<dbReference type="RefSeq" id="XP_022457418.1">
    <property type="nucleotide sequence ID" value="XM_022603547.1"/>
</dbReference>
<dbReference type="GeneID" id="34518806"/>
<dbReference type="PRINTS" id="PR00081">
    <property type="entry name" value="GDHRDH"/>
</dbReference>
<dbReference type="GO" id="GO:0050664">
    <property type="term" value="F:oxidoreductase activity, acting on NAD(P)H, oxygen as acceptor"/>
    <property type="evidence" value="ECO:0007669"/>
    <property type="project" value="TreeGrafter"/>
</dbReference>
<protein>
    <submittedName>
        <fullName evidence="4">Uncharacterized protein</fullName>
    </submittedName>
</protein>
<dbReference type="Pfam" id="PF13561">
    <property type="entry name" value="adh_short_C2"/>
    <property type="match status" value="1"/>
</dbReference>
<evidence type="ECO:0000313" key="5">
    <source>
        <dbReference type="Proteomes" id="UP000019384"/>
    </source>
</evidence>
<dbReference type="EMBL" id="HG793126">
    <property type="protein sequence ID" value="CDK25406.1"/>
    <property type="molecule type" value="Genomic_DNA"/>
</dbReference>
<dbReference type="FunFam" id="3.40.50.720:FF:000084">
    <property type="entry name" value="Short-chain dehydrogenase reductase"/>
    <property type="match status" value="1"/>
</dbReference>
<reference evidence="4" key="2">
    <citation type="submission" date="2014-02" db="EMBL/GenBank/DDBJ databases">
        <title>Complete DNA sequence of /Kuraishia capsulata/ illustrates novel genomic features among budding yeasts (/Saccharomycotina/).</title>
        <authorList>
            <person name="Morales L."/>
            <person name="Noel B."/>
            <person name="Porcel B."/>
            <person name="Marcet-Houben M."/>
            <person name="Hullo M-F."/>
            <person name="Sacerdot C."/>
            <person name="Tekaia F."/>
            <person name="Leh-Louis V."/>
            <person name="Despons L."/>
            <person name="Khanna V."/>
            <person name="Aury J-M."/>
            <person name="Barbe V."/>
            <person name="Couloux A."/>
            <person name="Labadie K."/>
            <person name="Pelletier E."/>
            <person name="Souciet J-L."/>
            <person name="Boekhout T."/>
            <person name="Gabaldon T."/>
            <person name="Wincker P."/>
            <person name="Dujon B."/>
        </authorList>
    </citation>
    <scope>NUCLEOTIDE SEQUENCE</scope>
    <source>
        <strain evidence="4">CBS 1993</strain>
    </source>
</reference>
<sequence length="255" mass="27537">MAFKKFDISGRTALVTGGGRGIGLACALGLIEAGCNVGIFDVIENTANIEQLQKDHGVKIVHYIVDISDPEKLDEGFKQFSKDFGGNLDICVPCAGINKNLEFLNTTYEQFDHLNSINFRGSYFTAQLAAKLMIKNKTEKGSIVFICSMGSYIAIRSQRSSAYCGTKGGVRSMVAPIAAELHKYGIRANSISPGYVKTAMTECFPDLVRDWGSETMNGRVADPEDIAGTCVFLASDASSYLVGEDIVVDAGVTKW</sequence>
<proteinExistence type="inferred from homology"/>
<dbReference type="InterPro" id="IPR002347">
    <property type="entry name" value="SDR_fam"/>
</dbReference>
<reference evidence="4" key="1">
    <citation type="submission" date="2013-12" db="EMBL/GenBank/DDBJ databases">
        <authorList>
            <person name="Genoscope - CEA"/>
        </authorList>
    </citation>
    <scope>NUCLEOTIDE SEQUENCE</scope>
    <source>
        <strain evidence="4">CBS 1993</strain>
    </source>
</reference>
<dbReference type="SUPFAM" id="SSF51735">
    <property type="entry name" value="NAD(P)-binding Rossmann-fold domains"/>
    <property type="match status" value="1"/>
</dbReference>
<keyword evidence="5" id="KW-1185">Reference proteome</keyword>
<dbReference type="InterPro" id="IPR036291">
    <property type="entry name" value="NAD(P)-bd_dom_sf"/>
</dbReference>
<comment type="similarity">
    <text evidence="1">Belongs to the short-chain dehydrogenases/reductases (SDR) family.</text>
</comment>
<keyword evidence="3" id="KW-0560">Oxidoreductase</keyword>
<keyword evidence="2" id="KW-0521">NADP</keyword>
<accession>W6MHF5</accession>
<gene>
    <name evidence="4" type="ORF">KUCA_T00001376001</name>
</gene>
<evidence type="ECO:0000256" key="3">
    <source>
        <dbReference type="ARBA" id="ARBA00023002"/>
    </source>
</evidence>
<dbReference type="STRING" id="1382522.W6MHF5"/>
<organism evidence="4 5">
    <name type="scientific">Kuraishia capsulata CBS 1993</name>
    <dbReference type="NCBI Taxonomy" id="1382522"/>
    <lineage>
        <taxon>Eukaryota</taxon>
        <taxon>Fungi</taxon>
        <taxon>Dikarya</taxon>
        <taxon>Ascomycota</taxon>
        <taxon>Saccharomycotina</taxon>
        <taxon>Pichiomycetes</taxon>
        <taxon>Pichiales</taxon>
        <taxon>Pichiaceae</taxon>
        <taxon>Kuraishia</taxon>
    </lineage>
</organism>
<dbReference type="PANTHER" id="PTHR43008">
    <property type="entry name" value="BENZIL REDUCTASE"/>
    <property type="match status" value="1"/>
</dbReference>
<dbReference type="Proteomes" id="UP000019384">
    <property type="component" value="Unassembled WGS sequence"/>
</dbReference>
<evidence type="ECO:0000256" key="2">
    <source>
        <dbReference type="ARBA" id="ARBA00022857"/>
    </source>
</evidence>
<evidence type="ECO:0000313" key="4">
    <source>
        <dbReference type="EMBL" id="CDK25406.1"/>
    </source>
</evidence>
<name>W6MHF5_9ASCO</name>
<dbReference type="Gene3D" id="3.40.50.720">
    <property type="entry name" value="NAD(P)-binding Rossmann-like Domain"/>
    <property type="match status" value="1"/>
</dbReference>
<dbReference type="HOGENOM" id="CLU_010194_1_1_1"/>